<gene>
    <name evidence="3" type="ORF">MELIAE_LOCUS12240</name>
</gene>
<feature type="compositionally biased region" description="Low complexity" evidence="1">
    <location>
        <begin position="24"/>
        <end position="33"/>
    </location>
</feature>
<dbReference type="AlphaFoldDB" id="A0A9P0BGY1"/>
<keyword evidence="2" id="KW-0472">Membrane</keyword>
<feature type="transmembrane region" description="Helical" evidence="2">
    <location>
        <begin position="279"/>
        <end position="299"/>
    </location>
</feature>
<accession>A0A9P0BGY1</accession>
<keyword evidence="2" id="KW-1133">Transmembrane helix</keyword>
<dbReference type="Proteomes" id="UP001154078">
    <property type="component" value="Chromosome 9"/>
</dbReference>
<feature type="region of interest" description="Disordered" evidence="1">
    <location>
        <begin position="1"/>
        <end position="85"/>
    </location>
</feature>
<feature type="compositionally biased region" description="Polar residues" evidence="1">
    <location>
        <begin position="35"/>
        <end position="47"/>
    </location>
</feature>
<dbReference type="EMBL" id="OV121140">
    <property type="protein sequence ID" value="CAH0563404.1"/>
    <property type="molecule type" value="Genomic_DNA"/>
</dbReference>
<proteinExistence type="predicted"/>
<organism evidence="3 4">
    <name type="scientific">Brassicogethes aeneus</name>
    <name type="common">Rape pollen beetle</name>
    <name type="synonym">Meligethes aeneus</name>
    <dbReference type="NCBI Taxonomy" id="1431903"/>
    <lineage>
        <taxon>Eukaryota</taxon>
        <taxon>Metazoa</taxon>
        <taxon>Ecdysozoa</taxon>
        <taxon>Arthropoda</taxon>
        <taxon>Hexapoda</taxon>
        <taxon>Insecta</taxon>
        <taxon>Pterygota</taxon>
        <taxon>Neoptera</taxon>
        <taxon>Endopterygota</taxon>
        <taxon>Coleoptera</taxon>
        <taxon>Polyphaga</taxon>
        <taxon>Cucujiformia</taxon>
        <taxon>Nitidulidae</taxon>
        <taxon>Meligethinae</taxon>
        <taxon>Brassicogethes</taxon>
    </lineage>
</organism>
<sequence length="559" mass="62237">MYAAAGGASLASRQARQKQRQNKKQQALKNANLTPKPQQAKNFQNYTDPAVPRLSRVERGALRPPQPHERRHSTSNYHLKEPGRARIRESPSISIPVVPNHQPAPLTPCALVQQHHHHHHGHMHPAHSTATLHHPAQSQLPQIFIPEDSKLERRCSFVRQVEEMEKPQPGDVLDRCNHICNFEINDKQWENQNFYTEYDRDPFGSLEYPFSECSQGRAAWQERERGRRCSLSEEARQHRIKQTEAHHRWMKRNRIHDASYGGEEEDFFDVYHQSAAANALLYVGLGAIAIGSIIFFVGTGEKGFKTLELRLIGPAMVSCGLLCCVVRILLCACPSTCLRRRKNPAGRGEDPAALHPLANKCRRESARDHRTMSTDYPPMGGDDKVLLHKQKKKVSIVPPNHSLPSTSTQEFKELPHVVATAPEDNVRKISIPQINLPDVEEAKTSREDSIIELQSLDLAYEIESVSSASSSSSGDDGTPTLEPTKKHARARQPANNGNSVGNGDDVETTTLSVVIERNDNSESSDDKKSEVGGSLAPPPPSGDRKTHSGIVLSPLQLGQ</sequence>
<keyword evidence="2" id="KW-0812">Transmembrane</keyword>
<feature type="region of interest" description="Disordered" evidence="1">
    <location>
        <begin position="466"/>
        <end position="559"/>
    </location>
</feature>
<name>A0A9P0BGY1_BRAAE</name>
<feature type="compositionally biased region" description="Basic and acidic residues" evidence="1">
    <location>
        <begin position="516"/>
        <end position="530"/>
    </location>
</feature>
<evidence type="ECO:0000313" key="3">
    <source>
        <dbReference type="EMBL" id="CAH0563404.1"/>
    </source>
</evidence>
<keyword evidence="4" id="KW-1185">Reference proteome</keyword>
<reference evidence="3" key="1">
    <citation type="submission" date="2021-12" db="EMBL/GenBank/DDBJ databases">
        <authorList>
            <person name="King R."/>
        </authorList>
    </citation>
    <scope>NUCLEOTIDE SEQUENCE</scope>
</reference>
<evidence type="ECO:0000256" key="1">
    <source>
        <dbReference type="SAM" id="MobiDB-lite"/>
    </source>
</evidence>
<protein>
    <submittedName>
        <fullName evidence="3">Uncharacterized protein</fullName>
    </submittedName>
</protein>
<evidence type="ECO:0000256" key="2">
    <source>
        <dbReference type="SAM" id="Phobius"/>
    </source>
</evidence>
<feature type="transmembrane region" description="Helical" evidence="2">
    <location>
        <begin position="311"/>
        <end position="330"/>
    </location>
</feature>
<dbReference type="OrthoDB" id="6425771at2759"/>
<evidence type="ECO:0000313" key="4">
    <source>
        <dbReference type="Proteomes" id="UP001154078"/>
    </source>
</evidence>